<dbReference type="GO" id="GO:0005737">
    <property type="term" value="C:cytoplasm"/>
    <property type="evidence" value="ECO:0007669"/>
    <property type="project" value="TreeGrafter"/>
</dbReference>
<accession>A0A928HIX2</accession>
<dbReference type="NCBIfam" id="TIGR00231">
    <property type="entry name" value="small_GTP"/>
    <property type="match status" value="1"/>
</dbReference>
<evidence type="ECO:0000313" key="5">
    <source>
        <dbReference type="Proteomes" id="UP000725649"/>
    </source>
</evidence>
<dbReference type="GO" id="GO:0002098">
    <property type="term" value="P:tRNA wobble uridine modification"/>
    <property type="evidence" value="ECO:0007669"/>
    <property type="project" value="TreeGrafter"/>
</dbReference>
<feature type="domain" description="Hydrogen maturase F tetramerization" evidence="3">
    <location>
        <begin position="267"/>
        <end position="384"/>
    </location>
</feature>
<evidence type="ECO:0000259" key="2">
    <source>
        <dbReference type="Pfam" id="PF18128"/>
    </source>
</evidence>
<feature type="domain" description="Hydrogen maturase F dimerization" evidence="2">
    <location>
        <begin position="167"/>
        <end position="263"/>
    </location>
</feature>
<dbReference type="InterPro" id="IPR041606">
    <property type="entry name" value="HydF_dimer"/>
</dbReference>
<organism evidence="4 5">
    <name type="scientific">Candidatus Avelusimicrobium gallicola</name>
    <dbReference type="NCBI Taxonomy" id="2562704"/>
    <lineage>
        <taxon>Bacteria</taxon>
        <taxon>Pseudomonadati</taxon>
        <taxon>Elusimicrobiota</taxon>
        <taxon>Elusimicrobia</taxon>
        <taxon>Elusimicrobiales</taxon>
        <taxon>Elusimicrobiaceae</taxon>
        <taxon>Candidatus Avelusimicrobium</taxon>
    </lineage>
</organism>
<dbReference type="Gene3D" id="3.40.50.11410">
    <property type="match status" value="1"/>
</dbReference>
<sequence length="391" mass="43155">MVKLNRPHIGLFGKMNVGKSSLINALTGQAVSVVAEQPGTTTDPVKKIIEILGVGPVVIVDTAGVDDASALGAQRVERTREALDQVDLAILVFAGQFDSYDQSLMETCIARKVPFFFVHNKSDLQKLNVEIEGADVVEFSCKEPHLPMLINKIREHLPKSSYMQDTILDDYVRPGEEVVLVIPVDASAPEGRLILPQVQTIRNLLDIGAVAVCLKDTELRDYMKTHSPKLVVTDSQAFAYASSVVPITTPLTSFSILFSRAKGDFDAFLAGTRTIDRLQDGDKILMLESCTHTVNKCDDIGRVKIPSWLSKRTGKKLKFKFISNLDPLPEDADTYALAIQCGGCMVTRSQIMRRLEILKEKGVPLSNYGLAIAYCHGIFERVTEIFRKKGM</sequence>
<evidence type="ECO:0000259" key="1">
    <source>
        <dbReference type="Pfam" id="PF01926"/>
    </source>
</evidence>
<dbReference type="NCBIfam" id="TIGR03918">
    <property type="entry name" value="GTP_HydF"/>
    <property type="match status" value="1"/>
</dbReference>
<dbReference type="GO" id="GO:0005525">
    <property type="term" value="F:GTP binding"/>
    <property type="evidence" value="ECO:0007669"/>
    <property type="project" value="InterPro"/>
</dbReference>
<dbReference type="AlphaFoldDB" id="A0A928HIX2"/>
<dbReference type="InterPro" id="IPR027417">
    <property type="entry name" value="P-loop_NTPase"/>
</dbReference>
<name>A0A928HIX2_9BACT</name>
<protein>
    <submittedName>
        <fullName evidence="4">[FeFe] hydrogenase H-cluster maturation GTPase HydF</fullName>
    </submittedName>
</protein>
<dbReference type="Gene3D" id="3.40.50.11420">
    <property type="match status" value="1"/>
</dbReference>
<dbReference type="Pfam" id="PF01926">
    <property type="entry name" value="MMR_HSR1"/>
    <property type="match status" value="1"/>
</dbReference>
<dbReference type="CDD" id="cd00880">
    <property type="entry name" value="Era_like"/>
    <property type="match status" value="1"/>
</dbReference>
<evidence type="ECO:0000259" key="3">
    <source>
        <dbReference type="Pfam" id="PF18133"/>
    </source>
</evidence>
<dbReference type="InterPro" id="IPR005225">
    <property type="entry name" value="Small_GTP-bd"/>
</dbReference>
<dbReference type="PANTHER" id="PTHR42714:SF6">
    <property type="entry name" value="TRANSLATION INITIATION FACTOR IF-2"/>
    <property type="match status" value="1"/>
</dbReference>
<dbReference type="Proteomes" id="UP000725649">
    <property type="component" value="Unassembled WGS sequence"/>
</dbReference>
<proteinExistence type="predicted"/>
<dbReference type="PANTHER" id="PTHR42714">
    <property type="entry name" value="TRNA MODIFICATION GTPASE GTPBP3"/>
    <property type="match status" value="1"/>
</dbReference>
<dbReference type="InterPro" id="IPR023873">
    <property type="entry name" value="FeFe-hyd_GTPase_HydF"/>
</dbReference>
<dbReference type="GO" id="GO:0030488">
    <property type="term" value="P:tRNA methylation"/>
    <property type="evidence" value="ECO:0007669"/>
    <property type="project" value="TreeGrafter"/>
</dbReference>
<dbReference type="Pfam" id="PF18133">
    <property type="entry name" value="HydF_tetramer"/>
    <property type="match status" value="1"/>
</dbReference>
<dbReference type="Gene3D" id="3.40.50.300">
    <property type="entry name" value="P-loop containing nucleotide triphosphate hydrolases"/>
    <property type="match status" value="1"/>
</dbReference>
<gene>
    <name evidence="4" type="primary">hydF</name>
    <name evidence="4" type="ORF">E7027_05310</name>
</gene>
<dbReference type="InterPro" id="IPR040644">
    <property type="entry name" value="HydF_tetramer"/>
</dbReference>
<dbReference type="EMBL" id="SUVG01000006">
    <property type="protein sequence ID" value="MBE6421527.1"/>
    <property type="molecule type" value="Genomic_DNA"/>
</dbReference>
<reference evidence="4" key="1">
    <citation type="submission" date="2019-04" db="EMBL/GenBank/DDBJ databases">
        <title>Evolution of Biomass-Degrading Anaerobic Consortia Revealed by Metagenomics.</title>
        <authorList>
            <person name="Peng X."/>
        </authorList>
    </citation>
    <scope>NUCLEOTIDE SEQUENCE</scope>
    <source>
        <strain evidence="4">SIG66</strain>
    </source>
</reference>
<feature type="domain" description="G" evidence="1">
    <location>
        <begin position="9"/>
        <end position="121"/>
    </location>
</feature>
<evidence type="ECO:0000313" key="4">
    <source>
        <dbReference type="EMBL" id="MBE6421527.1"/>
    </source>
</evidence>
<dbReference type="InterPro" id="IPR006073">
    <property type="entry name" value="GTP-bd"/>
</dbReference>
<dbReference type="Pfam" id="PF18128">
    <property type="entry name" value="HydF_dimer"/>
    <property type="match status" value="1"/>
</dbReference>
<comment type="caution">
    <text evidence="4">The sequence shown here is derived from an EMBL/GenBank/DDBJ whole genome shotgun (WGS) entry which is preliminary data.</text>
</comment>
<dbReference type="SUPFAM" id="SSF52540">
    <property type="entry name" value="P-loop containing nucleoside triphosphate hydrolases"/>
    <property type="match status" value="1"/>
</dbReference>
<dbReference type="PRINTS" id="PR00326">
    <property type="entry name" value="GTP1OBG"/>
</dbReference>